<reference evidence="1" key="1">
    <citation type="journal article" date="2019" name="Mol. Phylogenet. Evol.">
        <title>Morphological evolution and classification of the red algal order Ceramiales inferred using plastid phylogenomics.</title>
        <authorList>
            <person name="Diaz-Tapia P."/>
            <person name="Pasella M.M."/>
            <person name="Verbruggen H."/>
            <person name="Maggs C.A."/>
        </authorList>
    </citation>
    <scope>NUCLEOTIDE SEQUENCE</scope>
    <source>
        <strain evidence="1">VRM320</strain>
    </source>
</reference>
<dbReference type="Gene3D" id="2.40.50.140">
    <property type="entry name" value="Nucleic acid-binding proteins"/>
    <property type="match status" value="1"/>
</dbReference>
<gene>
    <name evidence="1" type="primary">ycf41</name>
</gene>
<proteinExistence type="predicted"/>
<keyword evidence="1" id="KW-0934">Plastid</keyword>
<evidence type="ECO:0000313" key="1">
    <source>
        <dbReference type="EMBL" id="QCI06234.1"/>
    </source>
</evidence>
<protein>
    <recommendedName>
        <fullName evidence="2">Single-stranded DNA binding protein</fullName>
    </recommendedName>
</protein>
<name>A0A4D6WR68_9FLOR</name>
<dbReference type="AlphaFoldDB" id="A0A4D6WR68"/>
<geneLocation type="plastid" evidence="1"/>
<dbReference type="InterPro" id="IPR012340">
    <property type="entry name" value="NA-bd_OB-fold"/>
</dbReference>
<organism evidence="1">
    <name type="scientific">Dicranema revolutum</name>
    <dbReference type="NCBI Taxonomy" id="239144"/>
    <lineage>
        <taxon>Eukaryota</taxon>
        <taxon>Rhodophyta</taxon>
        <taxon>Florideophyceae</taxon>
        <taxon>Rhodymeniophycidae</taxon>
        <taxon>Gigartinales</taxon>
        <taxon>Dicranemataceae</taxon>
        <taxon>Dicranema</taxon>
    </lineage>
</organism>
<evidence type="ECO:0008006" key="2">
    <source>
        <dbReference type="Google" id="ProtNLM"/>
    </source>
</evidence>
<accession>A0A4D6WR68</accession>
<reference evidence="1" key="2">
    <citation type="submission" date="2019-04" db="EMBL/GenBank/DDBJ databases">
        <authorList>
            <person name="Pasella M."/>
        </authorList>
    </citation>
    <scope>NUCLEOTIDE SEQUENCE</scope>
    <source>
        <strain evidence="1">VRM320</strain>
    </source>
</reference>
<dbReference type="EMBL" id="MK814651">
    <property type="protein sequence ID" value="QCI06234.1"/>
    <property type="molecule type" value="Genomic_DNA"/>
</dbReference>
<dbReference type="SUPFAM" id="SSF50249">
    <property type="entry name" value="Nucleic acid-binding proteins"/>
    <property type="match status" value="1"/>
</dbReference>
<sequence length="107" mass="12860">MNICIFTARVVHEPRLFQKKKQLIAMLNLCMYNYKKNTHKYYINTKAKHKVSKQIFNSCQKGSFIIIEGSIKCKLSKFYHSNKYSNVKRIFHIKLNKIYIMNSMIKY</sequence>